<organism evidence="2 3">
    <name type="scientific">Mugilogobius chulae</name>
    <name type="common">yellowstripe goby</name>
    <dbReference type="NCBI Taxonomy" id="88201"/>
    <lineage>
        <taxon>Eukaryota</taxon>
        <taxon>Metazoa</taxon>
        <taxon>Chordata</taxon>
        <taxon>Craniata</taxon>
        <taxon>Vertebrata</taxon>
        <taxon>Euteleostomi</taxon>
        <taxon>Actinopterygii</taxon>
        <taxon>Neopterygii</taxon>
        <taxon>Teleostei</taxon>
        <taxon>Neoteleostei</taxon>
        <taxon>Acanthomorphata</taxon>
        <taxon>Gobiaria</taxon>
        <taxon>Gobiiformes</taxon>
        <taxon>Gobioidei</taxon>
        <taxon>Gobiidae</taxon>
        <taxon>Gobionellinae</taxon>
        <taxon>Mugilogobius</taxon>
    </lineage>
</organism>
<evidence type="ECO:0000256" key="1">
    <source>
        <dbReference type="SAM" id="MobiDB-lite"/>
    </source>
</evidence>
<protein>
    <submittedName>
        <fullName evidence="2">Uncharacterized protein</fullName>
    </submittedName>
</protein>
<keyword evidence="3" id="KW-1185">Reference proteome</keyword>
<dbReference type="EMBL" id="JBBPFD010000004">
    <property type="protein sequence ID" value="KAK7930135.1"/>
    <property type="molecule type" value="Genomic_DNA"/>
</dbReference>
<evidence type="ECO:0000313" key="3">
    <source>
        <dbReference type="Proteomes" id="UP001460270"/>
    </source>
</evidence>
<sequence length="226" mass="25273">MRSMLLQRLSLLQPCPRGTCPVPRWVSYGVRALSLTQKDRPLEVPFKSRELPKRPITRTERGRPVCSQHSAPVAPSGAPNPKQHEAPEAVSEWRVPVFVPVPVSCCHLRAATPQFPQRAPSLRLGIGTEEQGTPSRIRELWAIHGCTSTFCCGEGGFQVRRKQQDDCVRENQTIPPKLPPRPLNSAAKHWPQQGATGHRRMGSVLCQRDETHVTDEGIRPWQGNQP</sequence>
<reference evidence="3" key="1">
    <citation type="submission" date="2024-04" db="EMBL/GenBank/DDBJ databases">
        <title>Salinicola lusitanus LLJ914,a marine bacterium isolated from the Okinawa Trough.</title>
        <authorList>
            <person name="Li J."/>
        </authorList>
    </citation>
    <scope>NUCLEOTIDE SEQUENCE [LARGE SCALE GENOMIC DNA]</scope>
</reference>
<evidence type="ECO:0000313" key="2">
    <source>
        <dbReference type="EMBL" id="KAK7930135.1"/>
    </source>
</evidence>
<dbReference type="Proteomes" id="UP001460270">
    <property type="component" value="Unassembled WGS sequence"/>
</dbReference>
<gene>
    <name evidence="2" type="ORF">WMY93_006530</name>
</gene>
<comment type="caution">
    <text evidence="2">The sequence shown here is derived from an EMBL/GenBank/DDBJ whole genome shotgun (WGS) entry which is preliminary data.</text>
</comment>
<feature type="compositionally biased region" description="Basic and acidic residues" evidence="1">
    <location>
        <begin position="46"/>
        <end position="63"/>
    </location>
</feature>
<feature type="compositionally biased region" description="Basic and acidic residues" evidence="1">
    <location>
        <begin position="207"/>
        <end position="218"/>
    </location>
</feature>
<dbReference type="AlphaFoldDB" id="A0AAW0PK54"/>
<feature type="region of interest" description="Disordered" evidence="1">
    <location>
        <begin position="173"/>
        <end position="226"/>
    </location>
</feature>
<feature type="region of interest" description="Disordered" evidence="1">
    <location>
        <begin position="46"/>
        <end position="87"/>
    </location>
</feature>
<accession>A0AAW0PK54</accession>
<name>A0AAW0PK54_9GOBI</name>
<proteinExistence type="predicted"/>